<comment type="caution">
    <text evidence="3">The sequence shown here is derived from an EMBL/GenBank/DDBJ whole genome shotgun (WGS) entry which is preliminary data.</text>
</comment>
<reference evidence="4" key="1">
    <citation type="submission" date="2017-02" db="EMBL/GenBank/DDBJ databases">
        <authorList>
            <person name="Tafer H."/>
            <person name="Lopandic K."/>
        </authorList>
    </citation>
    <scope>NUCLEOTIDE SEQUENCE [LARGE SCALE GENOMIC DNA]</scope>
    <source>
        <strain evidence="4">CBS 366.77</strain>
    </source>
</reference>
<evidence type="ECO:0000313" key="3">
    <source>
        <dbReference type="EMBL" id="RJE17397.1"/>
    </source>
</evidence>
<proteinExistence type="predicted"/>
<dbReference type="InterPro" id="IPR036397">
    <property type="entry name" value="RNaseH_sf"/>
</dbReference>
<dbReference type="Proteomes" id="UP000266188">
    <property type="component" value="Unassembled WGS sequence"/>
</dbReference>
<protein>
    <submittedName>
        <fullName evidence="3">Uncharacterized protein</fullName>
    </submittedName>
</protein>
<dbReference type="EMBL" id="MVGC01001029">
    <property type="protein sequence ID" value="RJE17397.1"/>
    <property type="molecule type" value="Genomic_DNA"/>
</dbReference>
<dbReference type="GO" id="GO:0003676">
    <property type="term" value="F:nucleic acid binding"/>
    <property type="evidence" value="ECO:0007669"/>
    <property type="project" value="InterPro"/>
</dbReference>
<evidence type="ECO:0000256" key="1">
    <source>
        <dbReference type="SAM" id="Coils"/>
    </source>
</evidence>
<feature type="coiled-coil region" evidence="1">
    <location>
        <begin position="98"/>
        <end position="125"/>
    </location>
</feature>
<organism evidence="3 4">
    <name type="scientific">Aspergillus sclerotialis</name>
    <dbReference type="NCBI Taxonomy" id="2070753"/>
    <lineage>
        <taxon>Eukaryota</taxon>
        <taxon>Fungi</taxon>
        <taxon>Dikarya</taxon>
        <taxon>Ascomycota</taxon>
        <taxon>Pezizomycotina</taxon>
        <taxon>Eurotiomycetes</taxon>
        <taxon>Eurotiomycetidae</taxon>
        <taxon>Eurotiales</taxon>
        <taxon>Aspergillaceae</taxon>
        <taxon>Aspergillus</taxon>
        <taxon>Aspergillus subgen. Polypaecilum</taxon>
    </lineage>
</organism>
<sequence length="138" mass="15545">MPLLEDSHGTAGSQEQTIHGISSTDRRLDGTVQSNSGTILAMLSELPTRQLGIDSLLPLAQFAYNSSKNATTGTTPFFANYGREPEIERTPLKAMNRIQEAEILVEQLKNLHEALRKDIEFTNERMKHYYDIKRQEAP</sequence>
<feature type="region of interest" description="Disordered" evidence="2">
    <location>
        <begin position="1"/>
        <end position="29"/>
    </location>
</feature>
<accession>A0A3A2Z7X5</accession>
<dbReference type="Gene3D" id="3.30.420.10">
    <property type="entry name" value="Ribonuclease H-like superfamily/Ribonuclease H"/>
    <property type="match status" value="1"/>
</dbReference>
<keyword evidence="1" id="KW-0175">Coiled coil</keyword>
<feature type="compositionally biased region" description="Polar residues" evidence="2">
    <location>
        <begin position="10"/>
        <end position="23"/>
    </location>
</feature>
<dbReference type="OrthoDB" id="5101518at2759"/>
<keyword evidence="4" id="KW-1185">Reference proteome</keyword>
<dbReference type="STRING" id="2070753.A0A3A2Z7X5"/>
<dbReference type="AlphaFoldDB" id="A0A3A2Z7X5"/>
<evidence type="ECO:0000313" key="4">
    <source>
        <dbReference type="Proteomes" id="UP000266188"/>
    </source>
</evidence>
<evidence type="ECO:0000256" key="2">
    <source>
        <dbReference type="SAM" id="MobiDB-lite"/>
    </source>
</evidence>
<name>A0A3A2Z7X5_9EURO</name>
<gene>
    <name evidence="3" type="ORF">PHISCL_10266</name>
</gene>